<dbReference type="EMBL" id="SJOL01007403">
    <property type="protein sequence ID" value="TGZ62731.1"/>
    <property type="molecule type" value="Genomic_DNA"/>
</dbReference>
<sequence length="297" mass="33994">MIATLKKLHKRIQQNTSGCVLVNGLIKVVVLAREKYHSAMDRLIAELEATRVENAGELLWRMRHIFNISLPDTRTPMGQRKISESKEHNFKSAIPTQKLHRTTKPTATQAHVPWKKSARNQRNKPDIHVKLQFPRLKSRAFLSARLLDHGQSVVKEEAPARIMRTIPAFPNGNLSTTARRKQDLVRVNKEKVPESNETIIFGLAESEITPKGTVKNKQTKISADTDVYHFAKKMKQQKSLEELRVYTAKLYQNVKCFCDRLKSFTDLCRKTEQSKSELPSNKLLSLASMLLVKEKMS</sequence>
<gene>
    <name evidence="2" type="ORF">CRM22_007258</name>
</gene>
<evidence type="ECO:0000313" key="2">
    <source>
        <dbReference type="EMBL" id="TGZ62731.1"/>
    </source>
</evidence>
<accession>A0A4S2LHA1</accession>
<feature type="region of interest" description="Disordered" evidence="1">
    <location>
        <begin position="100"/>
        <end position="120"/>
    </location>
</feature>
<organism evidence="2 3">
    <name type="scientific">Opisthorchis felineus</name>
    <dbReference type="NCBI Taxonomy" id="147828"/>
    <lineage>
        <taxon>Eukaryota</taxon>
        <taxon>Metazoa</taxon>
        <taxon>Spiralia</taxon>
        <taxon>Lophotrochozoa</taxon>
        <taxon>Platyhelminthes</taxon>
        <taxon>Trematoda</taxon>
        <taxon>Digenea</taxon>
        <taxon>Opisthorchiida</taxon>
        <taxon>Opisthorchiata</taxon>
        <taxon>Opisthorchiidae</taxon>
        <taxon>Opisthorchis</taxon>
    </lineage>
</organism>
<dbReference type="Proteomes" id="UP000308267">
    <property type="component" value="Unassembled WGS sequence"/>
</dbReference>
<evidence type="ECO:0000313" key="3">
    <source>
        <dbReference type="Proteomes" id="UP000308267"/>
    </source>
</evidence>
<evidence type="ECO:0000256" key="1">
    <source>
        <dbReference type="SAM" id="MobiDB-lite"/>
    </source>
</evidence>
<protein>
    <submittedName>
        <fullName evidence="2">Uncharacterized protein</fullName>
    </submittedName>
</protein>
<dbReference type="OrthoDB" id="10401458at2759"/>
<reference evidence="2 3" key="1">
    <citation type="journal article" date="2019" name="BMC Genomics">
        <title>New insights from Opisthorchis felineus genome: update on genomics of the epidemiologically important liver flukes.</title>
        <authorList>
            <person name="Ershov N.I."/>
            <person name="Mordvinov V.A."/>
            <person name="Prokhortchouk E.B."/>
            <person name="Pakharukova M.Y."/>
            <person name="Gunbin K.V."/>
            <person name="Ustyantsev K."/>
            <person name="Genaev M.A."/>
            <person name="Blinov A.G."/>
            <person name="Mazur A."/>
            <person name="Boulygina E."/>
            <person name="Tsygankova S."/>
            <person name="Khrameeva E."/>
            <person name="Chekanov N."/>
            <person name="Fan G."/>
            <person name="Xiao A."/>
            <person name="Zhang H."/>
            <person name="Xu X."/>
            <person name="Yang H."/>
            <person name="Solovyev V."/>
            <person name="Lee S.M."/>
            <person name="Liu X."/>
            <person name="Afonnikov D.A."/>
            <person name="Skryabin K.G."/>
        </authorList>
    </citation>
    <scope>NUCLEOTIDE SEQUENCE [LARGE SCALE GENOMIC DNA]</scope>
    <source>
        <strain evidence="2">AK-0245</strain>
        <tissue evidence="2">Whole organism</tissue>
    </source>
</reference>
<name>A0A4S2LHA1_OPIFE</name>
<keyword evidence="3" id="KW-1185">Reference proteome</keyword>
<proteinExistence type="predicted"/>
<comment type="caution">
    <text evidence="2">The sequence shown here is derived from an EMBL/GenBank/DDBJ whole genome shotgun (WGS) entry which is preliminary data.</text>
</comment>
<dbReference type="AlphaFoldDB" id="A0A4S2LHA1"/>